<sequence length="150" mass="17392">MEEMRRYATIGEHEINNTTTTDFPSNYRGFDDKWDFNLINYLKDLKIEIIRSEENEMEFDLIGVDCSLANAFRRILIAEVPTMAIEKVFINNNTSLLQDEFLAHRLGLIPIKADPRFFEYRQEGDTKGTPQDTIVFNLCVKCVKNKSATS</sequence>
<dbReference type="GO" id="GO:0005666">
    <property type="term" value="C:RNA polymerase III complex"/>
    <property type="evidence" value="ECO:0007669"/>
    <property type="project" value="TreeGrafter"/>
</dbReference>
<dbReference type="PROSITE" id="PS00446">
    <property type="entry name" value="RNA_POL_D_30KD"/>
    <property type="match status" value="1"/>
</dbReference>
<protein>
    <recommendedName>
        <fullName evidence="3">DNA-directed RNA polymerase RpoA/D/Rpb3-type domain-containing protein</fullName>
    </recommendedName>
</protein>
<dbReference type="PANTHER" id="PTHR11800">
    <property type="entry name" value="DNA-DIRECTED RNA POLYMERASE"/>
    <property type="match status" value="1"/>
</dbReference>
<dbReference type="PANTHER" id="PTHR11800:SF13">
    <property type="entry name" value="DNA-DIRECTED RNA POLYMERASES I AND III SUBUNIT RPAC1"/>
    <property type="match status" value="1"/>
</dbReference>
<feature type="domain" description="DNA-directed RNA polymerase RpoA/D/Rpb3-type" evidence="3">
    <location>
        <begin position="56"/>
        <end position="150"/>
    </location>
</feature>
<dbReference type="InterPro" id="IPR001514">
    <property type="entry name" value="DNA-dir_RNA_pol_30-40kDasu_CS"/>
</dbReference>
<dbReference type="InterPro" id="IPR011263">
    <property type="entry name" value="DNA-dir_RNA_pol_RpoA/D/Rpb3"/>
</dbReference>
<keyword evidence="2" id="KW-0804">Transcription</keyword>
<dbReference type="GO" id="GO:0005736">
    <property type="term" value="C:RNA polymerase I complex"/>
    <property type="evidence" value="ECO:0007669"/>
    <property type="project" value="TreeGrafter"/>
</dbReference>
<dbReference type="SUPFAM" id="SSF56553">
    <property type="entry name" value="Insert subdomain of RNA polymerase alpha subunit"/>
    <property type="match status" value="1"/>
</dbReference>
<dbReference type="AlphaFoldDB" id="A0A7R9LHJ9"/>
<evidence type="ECO:0000256" key="2">
    <source>
        <dbReference type="ARBA" id="ARBA00023163"/>
    </source>
</evidence>
<name>A0A7R9LHJ9_9ACAR</name>
<dbReference type="GO" id="GO:0046983">
    <property type="term" value="F:protein dimerization activity"/>
    <property type="evidence" value="ECO:0007669"/>
    <property type="project" value="InterPro"/>
</dbReference>
<dbReference type="Gene3D" id="2.170.120.12">
    <property type="entry name" value="DNA-directed RNA polymerase, insert domain"/>
    <property type="match status" value="1"/>
</dbReference>
<evidence type="ECO:0000259" key="3">
    <source>
        <dbReference type="SMART" id="SM00662"/>
    </source>
</evidence>
<dbReference type="InterPro" id="IPR036603">
    <property type="entry name" value="RBP11-like"/>
</dbReference>
<feature type="non-terminal residue" evidence="4">
    <location>
        <position position="1"/>
    </location>
</feature>
<dbReference type="EMBL" id="CAJPIZ010024603">
    <property type="protein sequence ID" value="CAG2118528.1"/>
    <property type="molecule type" value="Genomic_DNA"/>
</dbReference>
<dbReference type="GO" id="GO:0006351">
    <property type="term" value="P:DNA-templated transcription"/>
    <property type="evidence" value="ECO:0007669"/>
    <property type="project" value="InterPro"/>
</dbReference>
<keyword evidence="5" id="KW-1185">Reference proteome</keyword>
<gene>
    <name evidence="4" type="ORF">OSB1V03_LOCUS18479</name>
</gene>
<dbReference type="GO" id="GO:0003899">
    <property type="term" value="F:DNA-directed RNA polymerase activity"/>
    <property type="evidence" value="ECO:0007669"/>
    <property type="project" value="InterPro"/>
</dbReference>
<keyword evidence="1" id="KW-0240">DNA-directed RNA polymerase</keyword>
<proteinExistence type="predicted"/>
<evidence type="ECO:0000313" key="5">
    <source>
        <dbReference type="Proteomes" id="UP000759131"/>
    </source>
</evidence>
<dbReference type="OrthoDB" id="270173at2759"/>
<dbReference type="GO" id="GO:0003677">
    <property type="term" value="F:DNA binding"/>
    <property type="evidence" value="ECO:0007669"/>
    <property type="project" value="InterPro"/>
</dbReference>
<dbReference type="Pfam" id="PF01193">
    <property type="entry name" value="RNA_pol_L"/>
    <property type="match status" value="1"/>
</dbReference>
<dbReference type="InterPro" id="IPR050518">
    <property type="entry name" value="Rpo3/RPB3_RNA_Pol_subunit"/>
</dbReference>
<evidence type="ECO:0000256" key="1">
    <source>
        <dbReference type="ARBA" id="ARBA00022478"/>
    </source>
</evidence>
<organism evidence="4">
    <name type="scientific">Medioppia subpectinata</name>
    <dbReference type="NCBI Taxonomy" id="1979941"/>
    <lineage>
        <taxon>Eukaryota</taxon>
        <taxon>Metazoa</taxon>
        <taxon>Ecdysozoa</taxon>
        <taxon>Arthropoda</taxon>
        <taxon>Chelicerata</taxon>
        <taxon>Arachnida</taxon>
        <taxon>Acari</taxon>
        <taxon>Acariformes</taxon>
        <taxon>Sarcoptiformes</taxon>
        <taxon>Oribatida</taxon>
        <taxon>Brachypylina</taxon>
        <taxon>Oppioidea</taxon>
        <taxon>Oppiidae</taxon>
        <taxon>Medioppia</taxon>
    </lineage>
</organism>
<dbReference type="EMBL" id="OC879178">
    <property type="protein sequence ID" value="CAD7641040.1"/>
    <property type="molecule type" value="Genomic_DNA"/>
</dbReference>
<dbReference type="SUPFAM" id="SSF55257">
    <property type="entry name" value="RBP11-like subunits of RNA polymerase"/>
    <property type="match status" value="1"/>
</dbReference>
<dbReference type="InterPro" id="IPR036643">
    <property type="entry name" value="RNApol_insert_sf"/>
</dbReference>
<evidence type="ECO:0000313" key="4">
    <source>
        <dbReference type="EMBL" id="CAD7641040.1"/>
    </source>
</evidence>
<accession>A0A7R9LHJ9</accession>
<dbReference type="SMART" id="SM00662">
    <property type="entry name" value="RPOLD"/>
    <property type="match status" value="1"/>
</dbReference>
<dbReference type="Proteomes" id="UP000759131">
    <property type="component" value="Unassembled WGS sequence"/>
</dbReference>
<reference evidence="4" key="1">
    <citation type="submission" date="2020-11" db="EMBL/GenBank/DDBJ databases">
        <authorList>
            <person name="Tran Van P."/>
        </authorList>
    </citation>
    <scope>NUCLEOTIDE SEQUENCE</scope>
</reference>